<evidence type="ECO:0000313" key="3">
    <source>
        <dbReference type="Proteomes" id="UP000271098"/>
    </source>
</evidence>
<reference evidence="2 3" key="2">
    <citation type="submission" date="2018-11" db="EMBL/GenBank/DDBJ databases">
        <authorList>
            <consortium name="Pathogen Informatics"/>
        </authorList>
    </citation>
    <scope>NUCLEOTIDE SEQUENCE [LARGE SCALE GENOMIC DNA]</scope>
</reference>
<proteinExistence type="predicted"/>
<protein>
    <submittedName>
        <fullName evidence="2 4">Uncharacterized protein</fullName>
    </submittedName>
</protein>
<sequence>MAKQHSLSANMRNTERRLIDVHGRKLEFERCESSSTVKERAEGRLAVAECPPATDASPPQPMYCPAEP</sequence>
<reference evidence="4" key="1">
    <citation type="submission" date="2016-06" db="UniProtKB">
        <authorList>
            <consortium name="WormBaseParasite"/>
        </authorList>
    </citation>
    <scope>IDENTIFICATION</scope>
</reference>
<organism evidence="4">
    <name type="scientific">Gongylonema pulchrum</name>
    <dbReference type="NCBI Taxonomy" id="637853"/>
    <lineage>
        <taxon>Eukaryota</taxon>
        <taxon>Metazoa</taxon>
        <taxon>Ecdysozoa</taxon>
        <taxon>Nematoda</taxon>
        <taxon>Chromadorea</taxon>
        <taxon>Rhabditida</taxon>
        <taxon>Spirurina</taxon>
        <taxon>Spiruromorpha</taxon>
        <taxon>Spiruroidea</taxon>
        <taxon>Gongylonematidae</taxon>
        <taxon>Gongylonema</taxon>
    </lineage>
</organism>
<evidence type="ECO:0000256" key="1">
    <source>
        <dbReference type="SAM" id="MobiDB-lite"/>
    </source>
</evidence>
<feature type="compositionally biased region" description="Pro residues" evidence="1">
    <location>
        <begin position="58"/>
        <end position="68"/>
    </location>
</feature>
<gene>
    <name evidence="2" type="ORF">GPUH_LOCUS16706</name>
</gene>
<feature type="region of interest" description="Disordered" evidence="1">
    <location>
        <begin position="49"/>
        <end position="68"/>
    </location>
</feature>
<dbReference type="AlphaFoldDB" id="A0A183E6W5"/>
<name>A0A183E6W5_9BILA</name>
<evidence type="ECO:0000313" key="4">
    <source>
        <dbReference type="WBParaSite" id="GPUH_0001672801-mRNA-1"/>
    </source>
</evidence>
<keyword evidence="3" id="KW-1185">Reference proteome</keyword>
<accession>A0A183E6W5</accession>
<dbReference type="Proteomes" id="UP000271098">
    <property type="component" value="Unassembled WGS sequence"/>
</dbReference>
<dbReference type="WBParaSite" id="GPUH_0001672801-mRNA-1">
    <property type="protein sequence ID" value="GPUH_0001672801-mRNA-1"/>
    <property type="gene ID" value="GPUH_0001672801"/>
</dbReference>
<evidence type="ECO:0000313" key="2">
    <source>
        <dbReference type="EMBL" id="VDN28390.1"/>
    </source>
</evidence>
<dbReference type="EMBL" id="UYRT01084126">
    <property type="protein sequence ID" value="VDN28390.1"/>
    <property type="molecule type" value="Genomic_DNA"/>
</dbReference>